<dbReference type="EMBL" id="FMYI01000005">
    <property type="protein sequence ID" value="SDC17670.1"/>
    <property type="molecule type" value="Genomic_DNA"/>
</dbReference>
<proteinExistence type="predicted"/>
<dbReference type="AlphaFoldDB" id="A0A1G6JG31"/>
<accession>A0A1G6JG31</accession>
<dbReference type="GO" id="GO:0016747">
    <property type="term" value="F:acyltransferase activity, transferring groups other than amino-acyl groups"/>
    <property type="evidence" value="ECO:0007669"/>
    <property type="project" value="InterPro"/>
</dbReference>
<protein>
    <submittedName>
        <fullName evidence="2">N-acetylglutamate synthase, GNAT family</fullName>
    </submittedName>
</protein>
<dbReference type="InterPro" id="IPR016181">
    <property type="entry name" value="Acyl_CoA_acyltransferase"/>
</dbReference>
<keyword evidence="3" id="KW-1185">Reference proteome</keyword>
<dbReference type="SUPFAM" id="SSF55729">
    <property type="entry name" value="Acyl-CoA N-acyltransferases (Nat)"/>
    <property type="match status" value="1"/>
</dbReference>
<gene>
    <name evidence="2" type="ORF">SAMN05421734_10534</name>
</gene>
<evidence type="ECO:0000313" key="3">
    <source>
        <dbReference type="Proteomes" id="UP000242949"/>
    </source>
</evidence>
<evidence type="ECO:0000259" key="1">
    <source>
        <dbReference type="PROSITE" id="PS51186"/>
    </source>
</evidence>
<reference evidence="3" key="1">
    <citation type="submission" date="2016-09" db="EMBL/GenBank/DDBJ databases">
        <authorList>
            <person name="Varghese N."/>
            <person name="Submissions S."/>
        </authorList>
    </citation>
    <scope>NUCLEOTIDE SEQUENCE [LARGE SCALE GENOMIC DNA]</scope>
    <source>
        <strain evidence="3">S5</strain>
    </source>
</reference>
<dbReference type="PROSITE" id="PS51186">
    <property type="entry name" value="GNAT"/>
    <property type="match status" value="1"/>
</dbReference>
<dbReference type="RefSeq" id="WP_090795355.1">
    <property type="nucleotide sequence ID" value="NZ_FMYI01000005.1"/>
</dbReference>
<dbReference type="InterPro" id="IPR000182">
    <property type="entry name" value="GNAT_dom"/>
</dbReference>
<sequence length="170" mass="20061">MIRQATKNDLAAVMVLIDRVKGKMNAQGNFQWDEQYPLKEDFLSDYESQELYLYEKNDGIYGVCTIAEKGHEEYGTINWTDLEAGLTIKRLAIDPHFTGKGIADDFLDYAEELVRQKEKRFLLADTFADNTYANLLFKRRKFKFVEKREDPNADIMLHYYEKEIYQDPLY</sequence>
<feature type="domain" description="N-acetyltransferase" evidence="1">
    <location>
        <begin position="1"/>
        <end position="161"/>
    </location>
</feature>
<dbReference type="Pfam" id="PF00583">
    <property type="entry name" value="Acetyltransf_1"/>
    <property type="match status" value="1"/>
</dbReference>
<dbReference type="OrthoDB" id="9796381at2"/>
<dbReference type="Proteomes" id="UP000242949">
    <property type="component" value="Unassembled WGS sequence"/>
</dbReference>
<dbReference type="STRING" id="1612202.SAMN05421734_10534"/>
<organism evidence="2 3">
    <name type="scientific">Pelagirhabdus alkalitolerans</name>
    <dbReference type="NCBI Taxonomy" id="1612202"/>
    <lineage>
        <taxon>Bacteria</taxon>
        <taxon>Bacillati</taxon>
        <taxon>Bacillota</taxon>
        <taxon>Bacilli</taxon>
        <taxon>Bacillales</taxon>
        <taxon>Bacillaceae</taxon>
        <taxon>Pelagirhabdus</taxon>
    </lineage>
</organism>
<dbReference type="CDD" id="cd04301">
    <property type="entry name" value="NAT_SF"/>
    <property type="match status" value="1"/>
</dbReference>
<dbReference type="Gene3D" id="3.40.630.30">
    <property type="match status" value="1"/>
</dbReference>
<name>A0A1G6JG31_9BACI</name>
<evidence type="ECO:0000313" key="2">
    <source>
        <dbReference type="EMBL" id="SDC17670.1"/>
    </source>
</evidence>